<accession>A0A365Y2D0</accession>
<dbReference type="NCBIfam" id="TIGR03696">
    <property type="entry name" value="Rhs_assc_core"/>
    <property type="match status" value="1"/>
</dbReference>
<dbReference type="InterPro" id="IPR022385">
    <property type="entry name" value="Rhs_assc_core"/>
</dbReference>
<dbReference type="RefSeq" id="WP_113615359.1">
    <property type="nucleotide sequence ID" value="NZ_QFFJ01000001.1"/>
</dbReference>
<gene>
    <name evidence="1" type="ORF">DF182_09330</name>
</gene>
<name>A0A365Y2D0_9BACT</name>
<comment type="caution">
    <text evidence="1">The sequence shown here is derived from an EMBL/GenBank/DDBJ whole genome shotgun (WGS) entry which is preliminary data.</text>
</comment>
<keyword evidence="2" id="KW-1185">Reference proteome</keyword>
<evidence type="ECO:0008006" key="3">
    <source>
        <dbReference type="Google" id="ProtNLM"/>
    </source>
</evidence>
<dbReference type="Gene3D" id="2.180.10.10">
    <property type="entry name" value="RHS repeat-associated core"/>
    <property type="match status" value="1"/>
</dbReference>
<dbReference type="EMBL" id="QFFJ01000001">
    <property type="protein sequence ID" value="RBL92759.1"/>
    <property type="molecule type" value="Genomic_DNA"/>
</dbReference>
<dbReference type="PANTHER" id="PTHR32305">
    <property type="match status" value="1"/>
</dbReference>
<dbReference type="PANTHER" id="PTHR32305:SF15">
    <property type="entry name" value="PROTEIN RHSA-RELATED"/>
    <property type="match status" value="1"/>
</dbReference>
<dbReference type="OrthoDB" id="2972467at2"/>
<reference evidence="1 2" key="1">
    <citation type="submission" date="2018-05" db="EMBL/GenBank/DDBJ databases">
        <title>Chitinophaga sp. K3CV102501T nov., isolated from isolated from a monsoon evergreen broad-leaved forest soil.</title>
        <authorList>
            <person name="Lv Y."/>
        </authorList>
    </citation>
    <scope>NUCLEOTIDE SEQUENCE [LARGE SCALE GENOMIC DNA]</scope>
    <source>
        <strain evidence="1 2">GDMCC 1.1325</strain>
    </source>
</reference>
<dbReference type="InterPro" id="IPR050708">
    <property type="entry name" value="T6SS_VgrG/RHS"/>
</dbReference>
<dbReference type="Proteomes" id="UP000253410">
    <property type="component" value="Unassembled WGS sequence"/>
</dbReference>
<evidence type="ECO:0000313" key="2">
    <source>
        <dbReference type="Proteomes" id="UP000253410"/>
    </source>
</evidence>
<evidence type="ECO:0000313" key="1">
    <source>
        <dbReference type="EMBL" id="RBL92759.1"/>
    </source>
</evidence>
<proteinExistence type="predicted"/>
<protein>
    <recommendedName>
        <fullName evidence="3">RHS repeat-associated core domain-containing protein</fullName>
    </recommendedName>
</protein>
<organism evidence="1 2">
    <name type="scientific">Chitinophaga flava</name>
    <dbReference type="NCBI Taxonomy" id="2259036"/>
    <lineage>
        <taxon>Bacteria</taxon>
        <taxon>Pseudomonadati</taxon>
        <taxon>Bacteroidota</taxon>
        <taxon>Chitinophagia</taxon>
        <taxon>Chitinophagales</taxon>
        <taxon>Chitinophagaceae</taxon>
        <taxon>Chitinophaga</taxon>
    </lineage>
</organism>
<sequence length="1357" mass="149387">MSNQIIRNINSRLLPLVTMVVMLLSANTHVSGQLIKSAEKITIPEAGSDKVITAGQQITYISAKEIEILPNTTIELGAEVTFSIGDIVTNSNMNWRLSRTFGATGELGSEVITFYNEKGSEMQTQRKNLTSGMVLASQYIYDYFDRPTIKTLLAPTMTTKLDYKSDFVTNTAGGVYNAANFDEAKQLNPDAVGNNVAGTLGWYYSNNNTLEPYVGATGYPYSNTSYFKDGSGAAKFISAPGEALKMGGGHELQKISLGIAGELANYISLRNKFFTTAELGALPADLNKAATKVIEHDQNGQENISILDQNGKTLMTGLPGADLQVDNSHLINPATHIVEVGGGRDYLYNWDGSYANVRVYNNTNNTPVLIYQGPSSGAPSGNITFPVRIESDQPFSLAVGQRGPFGIKTVYRPSYKYIDPVSRKYCYFYLNKSTAVNISGSGWTLLNMNNNEQPVAFTSGASLPAGYYKVITNSIDNAVTVTYQSGFSDLSYKFYNQLGQLVAIVPPEGVKKLLGTGLNNYTNRADIPFITQQEYNLKGQLTAVTNKEAGRTEFVYTTDGKARFSQNAVQRPTGRYAYTNFDKLGRNTESGEFTPGSGGISFSTAGMSNIDVVTNDGGLGVGVKSDWVKTVYDIPVAGTVSGYVQDEIYLGGNVSYTENAAGVKTWYNYDEQGKVIWRIMNIPGLGSKTIDYTYNALGKIVKKIYQKTSSAETFVHYYEYDQDQDLKAVYTNTTDDNASKKLQAKYTYYLHGPLKRIELGGNVQGLDYTYTVKGDLKAINNSNRDMDPGMDGISGVNAGFAKDVFGMNLEYYDQDYQRNNTNINSIQIPGTYATDLFNGTKKGLSWHSRKPASVLAVSGSLIENPAMYALTYDNKSQMKTATWGTPSYAGIPAFSASSAFNEKVLNYDSHGNIINLQRTDATGAITDNFTYNYANNGNQLLDIKNGTSLFDTYAYDALGRVIQETLTGAAARYLKYDFTNKVAGLYTDAALTQGKVTYLYNEAGIRVVKKDWVNNTTTYYVPDVNGNILATYNQVGTATPVQAEVALYGGDGRIGLFRRAAGTYEYELSDHLGNVRAVIDGSRNIKQYTDYYPFGSVARTGGSQDYRYGYQGQYSEQDPETGWNAFELRMYDSRIGRWLSIDPEFQYASPYLSMGNDPFNRTDPNGGLDGDPPGTAGPVKPWLGYWAQPVEVTAERLYRGFPWKYHTNALKNYRGNDTWWGFLDAIKGYDKQFIFVTDYFAPVVEGFALGGLESIGLSGYQITFRVALKTPGTSAFFGEMIGWGESQAPKAAKITIRLTKKLTKAVVEELKELGLPKEWVEKQLESYGKALADPRKAGSNINLLPRKALMEKILSLW</sequence>